<keyword evidence="2" id="KW-1185">Reference proteome</keyword>
<sequence>MSEVYLFTTGVNQETVIQFFKESTNKDFKKRAEELQTGIDDRSKNPEIKSYAKAATITPADMTKMVEAQPQRNSVLLCLRAWIRLEKKPNNPEQHKPSQRWP</sequence>
<dbReference type="Proteomes" id="UP001159363">
    <property type="component" value="Chromosome 1"/>
</dbReference>
<protein>
    <submittedName>
        <fullName evidence="1">Uncharacterized protein</fullName>
    </submittedName>
</protein>
<comment type="caution">
    <text evidence="1">The sequence shown here is derived from an EMBL/GenBank/DDBJ whole genome shotgun (WGS) entry which is preliminary data.</text>
</comment>
<reference evidence="1 2" key="1">
    <citation type="submission" date="2023-02" db="EMBL/GenBank/DDBJ databases">
        <title>LHISI_Scaffold_Assembly.</title>
        <authorList>
            <person name="Stuart O.P."/>
            <person name="Cleave R."/>
            <person name="Magrath M.J.L."/>
            <person name="Mikheyev A.S."/>
        </authorList>
    </citation>
    <scope>NUCLEOTIDE SEQUENCE [LARGE SCALE GENOMIC DNA]</scope>
    <source>
        <strain evidence="1">Daus_M_001</strain>
        <tissue evidence="1">Leg muscle</tissue>
    </source>
</reference>
<proteinExistence type="predicted"/>
<organism evidence="1 2">
    <name type="scientific">Dryococelus australis</name>
    <dbReference type="NCBI Taxonomy" id="614101"/>
    <lineage>
        <taxon>Eukaryota</taxon>
        <taxon>Metazoa</taxon>
        <taxon>Ecdysozoa</taxon>
        <taxon>Arthropoda</taxon>
        <taxon>Hexapoda</taxon>
        <taxon>Insecta</taxon>
        <taxon>Pterygota</taxon>
        <taxon>Neoptera</taxon>
        <taxon>Polyneoptera</taxon>
        <taxon>Phasmatodea</taxon>
        <taxon>Verophasmatodea</taxon>
        <taxon>Anareolatae</taxon>
        <taxon>Phasmatidae</taxon>
        <taxon>Eurycanthinae</taxon>
        <taxon>Dryococelus</taxon>
    </lineage>
</organism>
<evidence type="ECO:0000313" key="1">
    <source>
        <dbReference type="EMBL" id="KAJ8898120.1"/>
    </source>
</evidence>
<name>A0ABQ9IPL6_9NEOP</name>
<accession>A0ABQ9IPL6</accession>
<dbReference type="EMBL" id="JARBHB010000001">
    <property type="protein sequence ID" value="KAJ8898120.1"/>
    <property type="molecule type" value="Genomic_DNA"/>
</dbReference>
<evidence type="ECO:0000313" key="2">
    <source>
        <dbReference type="Proteomes" id="UP001159363"/>
    </source>
</evidence>
<gene>
    <name evidence="1" type="ORF">PR048_003480</name>
</gene>